<keyword evidence="4" id="KW-0963">Cytoplasm</keyword>
<comment type="subcellular location">
    <subcellularLocation>
        <location evidence="4">Cytoplasm</location>
    </subcellularLocation>
</comment>
<dbReference type="GO" id="GO:0046872">
    <property type="term" value="F:metal ion binding"/>
    <property type="evidence" value="ECO:0007669"/>
    <property type="project" value="UniProtKB-UniRule"/>
</dbReference>
<comment type="similarity">
    <text evidence="1 4">Belongs to the SurE nucleotidase family.</text>
</comment>
<sequence length="268" mass="29570">MSFDKTILLTNDDGIASLGLQSLRRELAELGNVICIAPRSPSSAISKALTFHKPIRYRSVKFEGGQKGYSTSGSPADNVLVGFHLLNRKPDIVVSGINYGDNSSIHSVLTSGTCAAAFEAALNGVPAIAFSSDVADDAQLIEQDGVNFEPMAKIAKNITKVVLETEWPKNLAFLNVNFPVEITDETEMFITFPNLYKYDNYMIAKKDPRGLPYLWLWGERKKSFPEGSDTWAVIEKKAISITPIGFNLHAKTEETSKFLEYIQNKVKG</sequence>
<keyword evidence="2 4" id="KW-0479">Metal-binding</keyword>
<dbReference type="InterPro" id="IPR030048">
    <property type="entry name" value="SurE"/>
</dbReference>
<comment type="catalytic activity">
    <reaction evidence="4">
        <text>a ribonucleoside 5'-phosphate + H2O = a ribonucleoside + phosphate</text>
        <dbReference type="Rhea" id="RHEA:12484"/>
        <dbReference type="ChEBI" id="CHEBI:15377"/>
        <dbReference type="ChEBI" id="CHEBI:18254"/>
        <dbReference type="ChEBI" id="CHEBI:43474"/>
        <dbReference type="ChEBI" id="CHEBI:58043"/>
        <dbReference type="EC" id="3.1.3.5"/>
    </reaction>
</comment>
<dbReference type="Gene3D" id="3.40.1210.10">
    <property type="entry name" value="Survival protein SurE-like phosphatase/nucleotidase"/>
    <property type="match status" value="1"/>
</dbReference>
<dbReference type="InterPro" id="IPR002828">
    <property type="entry name" value="SurE-like_Pase/nucleotidase"/>
</dbReference>
<dbReference type="AlphaFoldDB" id="A0A9Y1BJE7"/>
<feature type="binding site" evidence="4">
    <location>
        <position position="12"/>
    </location>
    <ligand>
        <name>a divalent metal cation</name>
        <dbReference type="ChEBI" id="CHEBI:60240"/>
    </ligand>
</feature>
<dbReference type="HAMAP" id="MF_00060">
    <property type="entry name" value="SurE"/>
    <property type="match status" value="1"/>
</dbReference>
<dbReference type="EMBL" id="CP084166">
    <property type="protein sequence ID" value="UJG39936.1"/>
    <property type="molecule type" value="Genomic_DNA"/>
</dbReference>
<feature type="binding site" evidence="4">
    <location>
        <position position="98"/>
    </location>
    <ligand>
        <name>a divalent metal cation</name>
        <dbReference type="ChEBI" id="CHEBI:60240"/>
    </ligand>
</feature>
<dbReference type="PANTHER" id="PTHR30457">
    <property type="entry name" value="5'-NUCLEOTIDASE SURE"/>
    <property type="match status" value="1"/>
</dbReference>
<evidence type="ECO:0000256" key="1">
    <source>
        <dbReference type="ARBA" id="ARBA00011062"/>
    </source>
</evidence>
<reference evidence="6" key="1">
    <citation type="journal article" date="2022" name="Nat. Microbiol.">
        <title>Unique mobile elements and scalable gene flow at the prokaryote-eukaryote boundary revealed by circularized Asgard archaea genomes.</title>
        <authorList>
            <person name="Wu F."/>
            <person name="Speth D.R."/>
            <person name="Philosof A."/>
            <person name="Cremiere A."/>
            <person name="Narayanan A."/>
            <person name="Barco R.A."/>
            <person name="Connon S.A."/>
            <person name="Amend J.P."/>
            <person name="Antoshechkin I.A."/>
            <person name="Orphan V.J."/>
        </authorList>
    </citation>
    <scope>NUCLEOTIDE SEQUENCE</scope>
    <source>
        <strain evidence="6">PM71</strain>
    </source>
</reference>
<dbReference type="EC" id="3.1.3.5" evidence="4"/>
<evidence type="ECO:0000313" key="6">
    <source>
        <dbReference type="EMBL" id="UJG39936.1"/>
    </source>
</evidence>
<gene>
    <name evidence="4 6" type="primary">surE</name>
    <name evidence="6" type="ORF">K9W45_08770</name>
</gene>
<dbReference type="GO" id="GO:0005737">
    <property type="term" value="C:cytoplasm"/>
    <property type="evidence" value="ECO:0007669"/>
    <property type="project" value="UniProtKB-SubCell"/>
</dbReference>
<dbReference type="NCBIfam" id="TIGR00087">
    <property type="entry name" value="surE"/>
    <property type="match status" value="1"/>
</dbReference>
<protein>
    <recommendedName>
        <fullName evidence="4">5'-nucleotidase SurE</fullName>
        <ecNumber evidence="4">3.1.3.5</ecNumber>
    </recommendedName>
    <alternativeName>
        <fullName evidence="4">Nucleoside 5'-monophosphate phosphohydrolase</fullName>
    </alternativeName>
</protein>
<dbReference type="Proteomes" id="UP001201020">
    <property type="component" value="Chromosome"/>
</dbReference>
<dbReference type="PANTHER" id="PTHR30457:SF0">
    <property type="entry name" value="PHOSPHATASE, PUTATIVE (AFU_ORTHOLOGUE AFUA_4G01070)-RELATED"/>
    <property type="match status" value="1"/>
</dbReference>
<keyword evidence="3 4" id="KW-0378">Hydrolase</keyword>
<evidence type="ECO:0000256" key="2">
    <source>
        <dbReference type="ARBA" id="ARBA00022723"/>
    </source>
</evidence>
<evidence type="ECO:0000256" key="3">
    <source>
        <dbReference type="ARBA" id="ARBA00022801"/>
    </source>
</evidence>
<name>A0A9Y1BJE7_9ARCH</name>
<evidence type="ECO:0000259" key="5">
    <source>
        <dbReference type="Pfam" id="PF01975"/>
    </source>
</evidence>
<feature type="binding site" evidence="4">
    <location>
        <position position="13"/>
    </location>
    <ligand>
        <name>a divalent metal cation</name>
        <dbReference type="ChEBI" id="CHEBI:60240"/>
    </ligand>
</feature>
<proteinExistence type="inferred from homology"/>
<comment type="cofactor">
    <cofactor evidence="4">
        <name>a divalent metal cation</name>
        <dbReference type="ChEBI" id="CHEBI:60240"/>
    </cofactor>
    <text evidence="4">Binds 1 divalent metal cation per subunit.</text>
</comment>
<feature type="domain" description="Survival protein SurE-like phosphatase/nucleotidase" evidence="5">
    <location>
        <begin position="7"/>
        <end position="186"/>
    </location>
</feature>
<dbReference type="GO" id="GO:0000166">
    <property type="term" value="F:nucleotide binding"/>
    <property type="evidence" value="ECO:0007669"/>
    <property type="project" value="UniProtKB-KW"/>
</dbReference>
<feature type="binding site" evidence="4">
    <location>
        <position position="43"/>
    </location>
    <ligand>
        <name>a divalent metal cation</name>
        <dbReference type="ChEBI" id="CHEBI:60240"/>
    </ligand>
</feature>
<dbReference type="Pfam" id="PF01975">
    <property type="entry name" value="SurE"/>
    <property type="match status" value="1"/>
</dbReference>
<keyword evidence="4" id="KW-0547">Nucleotide-binding</keyword>
<dbReference type="InterPro" id="IPR036523">
    <property type="entry name" value="SurE-like_sf"/>
</dbReference>
<evidence type="ECO:0000256" key="4">
    <source>
        <dbReference type="HAMAP-Rule" id="MF_00060"/>
    </source>
</evidence>
<organism evidence="6">
    <name type="scientific">Candidatus Heimdallarchaeum aukensis</name>
    <dbReference type="NCBI Taxonomy" id="2876573"/>
    <lineage>
        <taxon>Archaea</taxon>
        <taxon>Promethearchaeati</taxon>
        <taxon>Candidatus Heimdallarchaeota</taxon>
        <taxon>Candidatus Heimdallarchaeia (ex Rinke et al. 2021) (nom. nud.)</taxon>
        <taxon>Candidatus Heimdallarchaeales</taxon>
        <taxon>Candidatus Heimdallarchaeaceae</taxon>
        <taxon>Candidatus Heimdallarchaeum</taxon>
    </lineage>
</organism>
<dbReference type="GO" id="GO:0008253">
    <property type="term" value="F:5'-nucleotidase activity"/>
    <property type="evidence" value="ECO:0007669"/>
    <property type="project" value="UniProtKB-UniRule"/>
</dbReference>
<comment type="function">
    <text evidence="4">Nucleotidase that shows phosphatase activity on nucleoside 5'-monophosphates.</text>
</comment>
<accession>A0A9Y1BJE7</accession>
<dbReference type="SUPFAM" id="SSF64167">
    <property type="entry name" value="SurE-like"/>
    <property type="match status" value="1"/>
</dbReference>